<dbReference type="AlphaFoldDB" id="C4GA34"/>
<evidence type="ECO:0000313" key="2">
    <source>
        <dbReference type="Proteomes" id="UP000003494"/>
    </source>
</evidence>
<dbReference type="Proteomes" id="UP000003494">
    <property type="component" value="Unassembled WGS sequence"/>
</dbReference>
<proteinExistence type="predicted"/>
<dbReference type="HOGENOM" id="CLU_2901787_0_0_9"/>
<accession>C4GA34</accession>
<reference evidence="1" key="1">
    <citation type="submission" date="2009-04" db="EMBL/GenBank/DDBJ databases">
        <authorList>
            <person name="Weinstock G."/>
            <person name="Sodergren E."/>
            <person name="Clifton S."/>
            <person name="Fulton L."/>
            <person name="Fulton B."/>
            <person name="Courtney L."/>
            <person name="Fronick C."/>
            <person name="Harrison M."/>
            <person name="Strong C."/>
            <person name="Farmer C."/>
            <person name="Delahaunty K."/>
            <person name="Markovic C."/>
            <person name="Hall O."/>
            <person name="Minx P."/>
            <person name="Tomlinson C."/>
            <person name="Mitreva M."/>
            <person name="Nelson J."/>
            <person name="Hou S."/>
            <person name="Wollam A."/>
            <person name="Pepin K.H."/>
            <person name="Johnson M."/>
            <person name="Bhonagiri V."/>
            <person name="Nash W.E."/>
            <person name="Warren W."/>
            <person name="Chinwalla A."/>
            <person name="Mardis E.R."/>
            <person name="Wilson R.K."/>
        </authorList>
    </citation>
    <scope>NUCLEOTIDE SEQUENCE [LARGE SCALE GENOMIC DNA]</scope>
    <source>
        <strain evidence="1">DSM 14600</strain>
    </source>
</reference>
<sequence length="62" mass="7387">MSLVFGRKRLFFSDESMGLEMCWREGKWEDLVVVNESEHNISEKRQVLRKARKINVDRAFAL</sequence>
<keyword evidence="2" id="KW-1185">Reference proteome</keyword>
<comment type="caution">
    <text evidence="1">The sequence shown here is derived from an EMBL/GenBank/DDBJ whole genome shotgun (WGS) entry which is preliminary data.</text>
</comment>
<protein>
    <submittedName>
        <fullName evidence="1">Uncharacterized protein</fullName>
    </submittedName>
</protein>
<name>C4GA34_9FIRM</name>
<evidence type="ECO:0000313" key="1">
    <source>
        <dbReference type="EMBL" id="EEP29481.1"/>
    </source>
</evidence>
<organism evidence="1 2">
    <name type="scientific">Shuttleworthella satelles DSM 14600</name>
    <dbReference type="NCBI Taxonomy" id="626523"/>
    <lineage>
        <taxon>Bacteria</taxon>
        <taxon>Bacillati</taxon>
        <taxon>Bacillota</taxon>
        <taxon>Clostridia</taxon>
        <taxon>Lachnospirales</taxon>
        <taxon>Lachnospiraceae</taxon>
        <taxon>Shuttleworthella</taxon>
    </lineage>
</organism>
<dbReference type="EMBL" id="ACIP02000001">
    <property type="protein sequence ID" value="EEP29481.1"/>
    <property type="molecule type" value="Genomic_DNA"/>
</dbReference>
<gene>
    <name evidence="1" type="ORF">GCWU000342_00846</name>
</gene>